<dbReference type="PROSITE" id="PS51382">
    <property type="entry name" value="SPX"/>
    <property type="match status" value="1"/>
</dbReference>
<dbReference type="PROSITE" id="PS50088">
    <property type="entry name" value="ANK_REPEAT"/>
    <property type="match status" value="3"/>
</dbReference>
<dbReference type="EMBL" id="DS480387">
    <property type="protein sequence ID" value="EDO18598.1"/>
    <property type="molecule type" value="Genomic_DNA"/>
</dbReference>
<dbReference type="GeneID" id="5546898"/>
<dbReference type="Pfam" id="PF25329">
    <property type="entry name" value="C2_GDE1"/>
    <property type="match status" value="1"/>
</dbReference>
<sequence length="1229" mass="139497">MKFAKTFPKYQIPDWSTKYINYRALKKVIKKIEEQQEILFDQDNNIHDNDDITGSEGINSSPPRRRRNVHKWEENYLNDENVKILIDCFLLQFNEDLKKVETFYMEKSNEYNKRLNRLLSSSQFLIVNNQFDDVEKSSNLSIDLIQDLQEIKYILLRLSIHFQELKSYCELNKKACLKILKKLDKKIGTSIKESYYIENVEPLSFINYNNVKLDIQIIENIMEKFVPELINIEKDSINQLSKIFNNNKKNPLLAQDEIFKFIEKDDSKQMKQLLLSKYEKIENIPIRYFINLLNNAALFLAFSCIDTILAIIPSLQDNSDLNYRNFFHYHIITLGENYEVINNFSQEMTIYRETSTAEIKELSLKREDSSLAFDIEVFNNSNSKISFGIVYILESLDPKFYSCLVAKDGFGRTVLHYAAQYGLADLVDIIMEKLIQWDLWDSSISIDSIDHWGDIDSKTPMELAIIGKHPLTITRLLQYVITEKANNSLVQLAISLKKSSLVRALFSRKCYDINGVDSEYNESNLYIASKLNLPNIVKFLLENGASTDITESLFSWNPLFIAAVEGYKEIVQLLLDFGANKYIFDESGWTPMEQATLNGYLDIAELISLPDKDSIMKPNLHKMMNTSSKPIFTLDSSTKISDMTTNDNNDSSANNNIPTEKKENGTNGMNGGNLKQTKSFGHDHLESDQSVILVTLGGHDSRIQSPAISIDKDVILKSFPKAIKNGLSLSIVCLDASEREEIIDLPLDFNPDSIRINVPYKSDFSHIIYFSLLADDEVTSPRGTPDFLQFNKNTATASAPNKKVIGRAIAFLNKTGTFVGNNKRSLNDIATIPIIGRDSLDVLGSVTFEFLIITPFKHSKMTFERTEAYWKSLVSTRVIGHRGLGKNYNTKKTLQLGENTVESFIAAASLGASYVEFDVQLTKDSVPVVYHDFLVAETGVDIPMHELTLEQFLNLNNCEKHISGMNKKGRRNSIAELNSTHVSRPWENISSSMDHIRGYSHKTNEDGEVANSKNSSSKDFIDDRMRLTKTFKKYNFKGNTRGFSISSSFVTLEELFKKIPANVGFNIECKYPMVDEAEEEETGHVMTEMNHWIDTVLKVIFDNANGRDIIFSSFHPDICVMLSLKQPSIPILFLTEGGTTKMADLRAASLQNAIRFARNWNLLGIVSAAKPILLAPRLVRVVKTSGLVCVTYGVENNEPENVVVEMNAGVDAVIVDSVLAVRKGLTKES</sequence>
<protein>
    <recommendedName>
        <fullName evidence="10">Glycerophosphodiester phosphodiesterase GDE1</fullName>
    </recommendedName>
</protein>
<gene>
    <name evidence="8" type="ORF">Kpol_1048p28</name>
</gene>
<evidence type="ECO:0000256" key="4">
    <source>
        <dbReference type="PROSITE-ProRule" id="PRU00023"/>
    </source>
</evidence>
<dbReference type="Pfam" id="PF03009">
    <property type="entry name" value="GDPD"/>
    <property type="match status" value="1"/>
</dbReference>
<dbReference type="eggNOG" id="KOG0504">
    <property type="taxonomic scope" value="Eukaryota"/>
</dbReference>
<dbReference type="PROSITE" id="PS50007">
    <property type="entry name" value="PIPLC_X_DOMAIN"/>
    <property type="match status" value="1"/>
</dbReference>
<keyword evidence="1" id="KW-0677">Repeat</keyword>
<dbReference type="InterPro" id="IPR002110">
    <property type="entry name" value="Ankyrin_rpt"/>
</dbReference>
<keyword evidence="9" id="KW-1185">Reference proteome</keyword>
<dbReference type="eggNOG" id="KOG2421">
    <property type="taxonomic scope" value="Eukaryota"/>
</dbReference>
<feature type="repeat" description="ANK" evidence="4">
    <location>
        <begin position="520"/>
        <end position="552"/>
    </location>
</feature>
<dbReference type="Pfam" id="PF12796">
    <property type="entry name" value="Ank_2"/>
    <property type="match status" value="1"/>
</dbReference>
<name>A7TGJ1_VANPO</name>
<dbReference type="Pfam" id="PF03105">
    <property type="entry name" value="SPX"/>
    <property type="match status" value="2"/>
</dbReference>
<feature type="region of interest" description="Disordered" evidence="5">
    <location>
        <begin position="43"/>
        <end position="65"/>
    </location>
</feature>
<feature type="repeat" description="ANK" evidence="4">
    <location>
        <begin position="554"/>
        <end position="586"/>
    </location>
</feature>
<dbReference type="PANTHER" id="PTHR22958">
    <property type="entry name" value="GLYCEROPHOSPHORYL DIESTER PHOSPHODIESTERASE"/>
    <property type="match status" value="1"/>
</dbReference>
<keyword evidence="2" id="KW-0378">Hydrolase</keyword>
<dbReference type="PANTHER" id="PTHR22958:SF1">
    <property type="entry name" value="GLYCEROPHOSPHOCHOLINE PHOSPHODIESTERASE GPCPD1"/>
    <property type="match status" value="1"/>
</dbReference>
<dbReference type="OMA" id="WTPMEHA"/>
<dbReference type="HOGENOM" id="CLU_005444_1_0_1"/>
<dbReference type="FunCoup" id="A7TGJ1">
    <property type="interactions" value="188"/>
</dbReference>
<dbReference type="SUPFAM" id="SSF51695">
    <property type="entry name" value="PLC-like phosphodiesterases"/>
    <property type="match status" value="1"/>
</dbReference>
<keyword evidence="3 4" id="KW-0040">ANK repeat</keyword>
<evidence type="ECO:0000259" key="6">
    <source>
        <dbReference type="PROSITE" id="PS51382"/>
    </source>
</evidence>
<dbReference type="STRING" id="436907.A7TGJ1"/>
<evidence type="ECO:0000256" key="5">
    <source>
        <dbReference type="SAM" id="MobiDB-lite"/>
    </source>
</evidence>
<feature type="domain" description="SPX" evidence="6">
    <location>
        <begin position="1"/>
        <end position="197"/>
    </location>
</feature>
<dbReference type="Proteomes" id="UP000000267">
    <property type="component" value="Unassembled WGS sequence"/>
</dbReference>
<feature type="region of interest" description="Disordered" evidence="5">
    <location>
        <begin position="639"/>
        <end position="677"/>
    </location>
</feature>
<dbReference type="InterPro" id="IPR036770">
    <property type="entry name" value="Ankyrin_rpt-contain_sf"/>
</dbReference>
<dbReference type="Gene3D" id="1.25.40.20">
    <property type="entry name" value="Ankyrin repeat-containing domain"/>
    <property type="match status" value="1"/>
</dbReference>
<dbReference type="eggNOG" id="KOG1162">
    <property type="taxonomic scope" value="Eukaryota"/>
</dbReference>
<dbReference type="InterPro" id="IPR057506">
    <property type="entry name" value="C2_GPCPD1"/>
</dbReference>
<evidence type="ECO:0000256" key="1">
    <source>
        <dbReference type="ARBA" id="ARBA00022737"/>
    </source>
</evidence>
<dbReference type="RefSeq" id="XP_001646456.1">
    <property type="nucleotide sequence ID" value="XM_001646406.1"/>
</dbReference>
<dbReference type="PROSITE" id="PS51704">
    <property type="entry name" value="GP_PDE"/>
    <property type="match status" value="1"/>
</dbReference>
<reference evidence="8 9" key="1">
    <citation type="journal article" date="2007" name="Proc. Natl. Acad. Sci. U.S.A.">
        <title>Independent sorting-out of thousands of duplicated gene pairs in two yeast species descended from a whole-genome duplication.</title>
        <authorList>
            <person name="Scannell D.R."/>
            <person name="Frank A.C."/>
            <person name="Conant G.C."/>
            <person name="Byrne K.P."/>
            <person name="Woolfit M."/>
            <person name="Wolfe K.H."/>
        </authorList>
    </citation>
    <scope>NUCLEOTIDE SEQUENCE [LARGE SCALE GENOMIC DNA]</scope>
    <source>
        <strain evidence="9">ATCC 22028 / DSM 70294 / BCRC 21397 / CBS 2163 / NBRC 10782 / NRRL Y-8283 / UCD 57-17</strain>
    </source>
</reference>
<evidence type="ECO:0000256" key="3">
    <source>
        <dbReference type="ARBA" id="ARBA00023043"/>
    </source>
</evidence>
<dbReference type="PRINTS" id="PR01415">
    <property type="entry name" value="ANKYRIN"/>
</dbReference>
<evidence type="ECO:0000256" key="2">
    <source>
        <dbReference type="ARBA" id="ARBA00022801"/>
    </source>
</evidence>
<dbReference type="PROSITE" id="PS50297">
    <property type="entry name" value="ANK_REP_REGION"/>
    <property type="match status" value="1"/>
</dbReference>
<dbReference type="GO" id="GO:0047389">
    <property type="term" value="F:glycerophosphocholine phosphodiesterase activity"/>
    <property type="evidence" value="ECO:0007669"/>
    <property type="project" value="EnsemblFungi"/>
</dbReference>
<proteinExistence type="predicted"/>
<dbReference type="InterPro" id="IPR051578">
    <property type="entry name" value="GDPD"/>
</dbReference>
<dbReference type="AlphaFoldDB" id="A7TGJ1"/>
<dbReference type="Gene3D" id="3.20.20.190">
    <property type="entry name" value="Phosphatidylinositol (PI) phosphodiesterase"/>
    <property type="match status" value="1"/>
</dbReference>
<evidence type="ECO:0008006" key="10">
    <source>
        <dbReference type="Google" id="ProtNLM"/>
    </source>
</evidence>
<evidence type="ECO:0000313" key="9">
    <source>
        <dbReference type="Proteomes" id="UP000000267"/>
    </source>
</evidence>
<feature type="repeat" description="ANK" evidence="4">
    <location>
        <begin position="410"/>
        <end position="442"/>
    </location>
</feature>
<dbReference type="GO" id="GO:0046475">
    <property type="term" value="P:glycerophospholipid catabolic process"/>
    <property type="evidence" value="ECO:0007669"/>
    <property type="project" value="EnsemblFungi"/>
</dbReference>
<dbReference type="SUPFAM" id="SSF48403">
    <property type="entry name" value="Ankyrin repeat"/>
    <property type="match status" value="1"/>
</dbReference>
<dbReference type="InterPro" id="IPR030395">
    <property type="entry name" value="GP_PDE_dom"/>
</dbReference>
<feature type="compositionally biased region" description="Low complexity" evidence="5">
    <location>
        <begin position="646"/>
        <end position="656"/>
    </location>
</feature>
<evidence type="ECO:0000259" key="7">
    <source>
        <dbReference type="PROSITE" id="PS51704"/>
    </source>
</evidence>
<dbReference type="InterPro" id="IPR004331">
    <property type="entry name" value="SPX_dom"/>
</dbReference>
<accession>A7TGJ1</accession>
<feature type="domain" description="GP-PDE" evidence="7">
    <location>
        <begin position="876"/>
        <end position="1225"/>
    </location>
</feature>
<dbReference type="KEGG" id="vpo:Kpol_1048p28"/>
<dbReference type="InterPro" id="IPR017946">
    <property type="entry name" value="PLC-like_Pdiesterase_TIM-brl"/>
</dbReference>
<organism evidence="9">
    <name type="scientific">Vanderwaltozyma polyspora (strain ATCC 22028 / DSM 70294 / BCRC 21397 / CBS 2163 / NBRC 10782 / NRRL Y-8283 / UCD 57-17)</name>
    <name type="common">Kluyveromyces polysporus</name>
    <dbReference type="NCBI Taxonomy" id="436907"/>
    <lineage>
        <taxon>Eukaryota</taxon>
        <taxon>Fungi</taxon>
        <taxon>Dikarya</taxon>
        <taxon>Ascomycota</taxon>
        <taxon>Saccharomycotina</taxon>
        <taxon>Saccharomycetes</taxon>
        <taxon>Saccharomycetales</taxon>
        <taxon>Saccharomycetaceae</taxon>
        <taxon>Vanderwaltozyma</taxon>
    </lineage>
</organism>
<dbReference type="InParanoid" id="A7TGJ1"/>
<evidence type="ECO:0000313" key="8">
    <source>
        <dbReference type="EMBL" id="EDO18598.1"/>
    </source>
</evidence>
<dbReference type="PhylomeDB" id="A7TGJ1"/>
<dbReference type="OrthoDB" id="197419at2759"/>
<dbReference type="SMART" id="SM00248">
    <property type="entry name" value="ANK"/>
    <property type="match status" value="5"/>
</dbReference>